<keyword evidence="3" id="KW-1185">Reference proteome</keyword>
<name>A0A8H4PM23_9HYPO</name>
<dbReference type="AlphaFoldDB" id="A0A8H4PM23"/>
<evidence type="ECO:0000256" key="1">
    <source>
        <dbReference type="SAM" id="Phobius"/>
    </source>
</evidence>
<organism evidence="2 3">
    <name type="scientific">Fusarium albosuccineum</name>
    <dbReference type="NCBI Taxonomy" id="1237068"/>
    <lineage>
        <taxon>Eukaryota</taxon>
        <taxon>Fungi</taxon>
        <taxon>Dikarya</taxon>
        <taxon>Ascomycota</taxon>
        <taxon>Pezizomycotina</taxon>
        <taxon>Sordariomycetes</taxon>
        <taxon>Hypocreomycetidae</taxon>
        <taxon>Hypocreales</taxon>
        <taxon>Nectriaceae</taxon>
        <taxon>Fusarium</taxon>
        <taxon>Fusarium decemcellulare species complex</taxon>
    </lineage>
</organism>
<protein>
    <submittedName>
        <fullName evidence="2">Uncharacterized protein</fullName>
    </submittedName>
</protein>
<evidence type="ECO:0000313" key="2">
    <source>
        <dbReference type="EMBL" id="KAF4471834.1"/>
    </source>
</evidence>
<feature type="transmembrane region" description="Helical" evidence="1">
    <location>
        <begin position="99"/>
        <end position="127"/>
    </location>
</feature>
<sequence>MEEPDNLEKKLIIADITANGQKQAPTWCVALHRQLHLKNPLQRRRAQRQQEGSPVWIHPGSPSLILAVLAHNRMMVVRVGCHHAASGYEILQLVPSRTVLIVVLAALTVSLVLGSGAAALCAFCRALGQLGSTQQDRPVILKPRCDQALALAGLDCRRLGDLIVGVAIPIGVGSAPVSSQRSTASVLTGRTA</sequence>
<reference evidence="2 3" key="1">
    <citation type="submission" date="2020-01" db="EMBL/GenBank/DDBJ databases">
        <title>Identification and distribution of gene clusters putatively required for synthesis of sphingolipid metabolism inhibitors in phylogenetically diverse species of the filamentous fungus Fusarium.</title>
        <authorList>
            <person name="Kim H.-S."/>
            <person name="Busman M."/>
            <person name="Brown D.W."/>
            <person name="Divon H."/>
            <person name="Uhlig S."/>
            <person name="Proctor R.H."/>
        </authorList>
    </citation>
    <scope>NUCLEOTIDE SEQUENCE [LARGE SCALE GENOMIC DNA]</scope>
    <source>
        <strain evidence="2 3">NRRL 20459</strain>
    </source>
</reference>
<keyword evidence="1" id="KW-1133">Transmembrane helix</keyword>
<keyword evidence="1" id="KW-0812">Transmembrane</keyword>
<accession>A0A8H4PM23</accession>
<dbReference type="Proteomes" id="UP000554235">
    <property type="component" value="Unassembled WGS sequence"/>
</dbReference>
<keyword evidence="1" id="KW-0472">Membrane</keyword>
<evidence type="ECO:0000313" key="3">
    <source>
        <dbReference type="Proteomes" id="UP000554235"/>
    </source>
</evidence>
<comment type="caution">
    <text evidence="2">The sequence shown here is derived from an EMBL/GenBank/DDBJ whole genome shotgun (WGS) entry which is preliminary data.</text>
</comment>
<dbReference type="EMBL" id="JAADYS010000161">
    <property type="protein sequence ID" value="KAF4471834.1"/>
    <property type="molecule type" value="Genomic_DNA"/>
</dbReference>
<gene>
    <name evidence="2" type="ORF">FALBO_1252</name>
</gene>
<proteinExistence type="predicted"/>